<dbReference type="EMBL" id="FMCW01000001">
    <property type="protein sequence ID" value="SCE65172.1"/>
    <property type="molecule type" value="Genomic_DNA"/>
</dbReference>
<proteinExistence type="predicted"/>
<gene>
    <name evidence="2" type="ORF">GA0070558_101334</name>
</gene>
<organism evidence="2 3">
    <name type="scientific">Micromonospora haikouensis</name>
    <dbReference type="NCBI Taxonomy" id="686309"/>
    <lineage>
        <taxon>Bacteria</taxon>
        <taxon>Bacillati</taxon>
        <taxon>Actinomycetota</taxon>
        <taxon>Actinomycetes</taxon>
        <taxon>Micromonosporales</taxon>
        <taxon>Micromonosporaceae</taxon>
        <taxon>Micromonospora</taxon>
    </lineage>
</organism>
<evidence type="ECO:0000313" key="3">
    <source>
        <dbReference type="Proteomes" id="UP000199375"/>
    </source>
</evidence>
<dbReference type="Proteomes" id="UP000199375">
    <property type="component" value="Unassembled WGS sequence"/>
</dbReference>
<dbReference type="Pfam" id="PF20466">
    <property type="entry name" value="MmeI_TRD"/>
    <property type="match status" value="1"/>
</dbReference>
<dbReference type="InterPro" id="IPR046820">
    <property type="entry name" value="MmeI_TRD"/>
</dbReference>
<protein>
    <recommendedName>
        <fullName evidence="1">MmeI-like target recognition domain-containing protein</fullName>
    </recommendedName>
</protein>
<dbReference type="AlphaFoldDB" id="A0A1C4U0D7"/>
<accession>A0A1C4U0D7</accession>
<evidence type="ECO:0000259" key="1">
    <source>
        <dbReference type="Pfam" id="PF20466"/>
    </source>
</evidence>
<evidence type="ECO:0000313" key="2">
    <source>
        <dbReference type="EMBL" id="SCE65172.1"/>
    </source>
</evidence>
<name>A0A1C4U0D7_9ACTN</name>
<sequence>MARSEKVDYREVVRPYLVGEDVAEHPAQQPRRWIIDFGQRPLEATLRYPAAIKIVRERVKPVRETNKDRFRRENWWSFGRPYTAIRAALAGLPRYIAAGRVGKRLLLTWCEPWTCPSDLVYVFAFDDDYSMGVLSSSTHSAWAWSQSSTLKGDLRYTPTSAFLPFPWPYPVTDEQRERVAEASRRMISRRQEICAEQQFGLTRLYNLVDEGAYADLRKLHRELDEAVAACYGWPKSIAQDKHEIARRLFALNAEIAAGQRAYDPFAGRDGRSVAQQLGLPVD</sequence>
<feature type="domain" description="MmeI-like target recognition" evidence="1">
    <location>
        <begin position="10"/>
        <end position="168"/>
    </location>
</feature>
<reference evidence="2 3" key="1">
    <citation type="submission" date="2016-06" db="EMBL/GenBank/DDBJ databases">
        <authorList>
            <person name="Kjaerup R.B."/>
            <person name="Dalgaard T.S."/>
            <person name="Juul-Madsen H.R."/>
        </authorList>
    </citation>
    <scope>NUCLEOTIDE SEQUENCE [LARGE SCALE GENOMIC DNA]</scope>
    <source>
        <strain evidence="2 3">DSM 45626</strain>
    </source>
</reference>